<keyword evidence="4" id="KW-1185">Reference proteome</keyword>
<gene>
    <name evidence="3" type="ORF">MEDL_11908</name>
</gene>
<proteinExistence type="predicted"/>
<dbReference type="PROSITE" id="PS50104">
    <property type="entry name" value="TIR"/>
    <property type="match status" value="1"/>
</dbReference>
<dbReference type="InterPro" id="IPR000157">
    <property type="entry name" value="TIR_dom"/>
</dbReference>
<dbReference type="Pfam" id="PF01582">
    <property type="entry name" value="TIR"/>
    <property type="match status" value="1"/>
</dbReference>
<feature type="transmembrane region" description="Helical" evidence="1">
    <location>
        <begin position="667"/>
        <end position="685"/>
    </location>
</feature>
<dbReference type="Proteomes" id="UP000683360">
    <property type="component" value="Unassembled WGS sequence"/>
</dbReference>
<evidence type="ECO:0000259" key="2">
    <source>
        <dbReference type="PROSITE" id="PS50104"/>
    </source>
</evidence>
<dbReference type="SUPFAM" id="SSF48726">
    <property type="entry name" value="Immunoglobulin"/>
    <property type="match status" value="2"/>
</dbReference>
<dbReference type="Gene3D" id="2.60.40.10">
    <property type="entry name" value="Immunoglobulins"/>
    <property type="match status" value="2"/>
</dbReference>
<evidence type="ECO:0000313" key="3">
    <source>
        <dbReference type="EMBL" id="CAG2197072.1"/>
    </source>
</evidence>
<keyword evidence="1" id="KW-0812">Transmembrane</keyword>
<feature type="transmembrane region" description="Helical" evidence="1">
    <location>
        <begin position="879"/>
        <end position="902"/>
    </location>
</feature>
<dbReference type="InterPro" id="IPR036179">
    <property type="entry name" value="Ig-like_dom_sf"/>
</dbReference>
<dbReference type="Gene3D" id="3.40.50.10140">
    <property type="entry name" value="Toll/interleukin-1 receptor homology (TIR) domain"/>
    <property type="match status" value="1"/>
</dbReference>
<name>A0A8S3QN68_MYTED</name>
<accession>A0A8S3QN68</accession>
<reference evidence="3" key="1">
    <citation type="submission" date="2021-03" db="EMBL/GenBank/DDBJ databases">
        <authorList>
            <person name="Bekaert M."/>
        </authorList>
    </citation>
    <scope>NUCLEOTIDE SEQUENCE</scope>
</reference>
<organism evidence="3 4">
    <name type="scientific">Mytilus edulis</name>
    <name type="common">Blue mussel</name>
    <dbReference type="NCBI Taxonomy" id="6550"/>
    <lineage>
        <taxon>Eukaryota</taxon>
        <taxon>Metazoa</taxon>
        <taxon>Spiralia</taxon>
        <taxon>Lophotrochozoa</taxon>
        <taxon>Mollusca</taxon>
        <taxon>Bivalvia</taxon>
        <taxon>Autobranchia</taxon>
        <taxon>Pteriomorphia</taxon>
        <taxon>Mytilida</taxon>
        <taxon>Mytiloidea</taxon>
        <taxon>Mytilidae</taxon>
        <taxon>Mytilinae</taxon>
        <taxon>Mytilus</taxon>
    </lineage>
</organism>
<dbReference type="GO" id="GO:0007165">
    <property type="term" value="P:signal transduction"/>
    <property type="evidence" value="ECO:0007669"/>
    <property type="project" value="InterPro"/>
</dbReference>
<sequence length="969" mass="112796">MKVLGKMDGTEEISKMKHANCDRDDVSNLDNIYPKCRRKYEQYIGENVLFECQWDTAHVKNTDYSVFWTINGSEIDKTEKISFIENKNGDLHAHVLKVLSINERDFGEYHLWASVNQTNNNIQQCTVGDFLIAHMILTEAAGKINYVHVPVGNAVLLKYELPFENSVDDTSLTFEYKIDSKLIGEISLERHSERFSTGCSIFTKLILRNIKTNQLEYGMTNDQKHIQVYICTPALSFGKHSVIVSRTVLNQTDKITLPTKYIILPKKFNCIENENCDEHLMTNDNERIDLLRSEESSIDDNKVLIIKRDDCNISYDIQTKYAYIDANVEYADESETLKKFVETPRPDFIVEFNKTKTYDERLNIQNNNDGIQSSFERGEKSPVCKRLFKRYIGEDVKIECKLFKEFDKVINYKSKWTHNGKELANSHKMKIFSHHGFYIIETLSIFLIDKDDFGKYQLWVSGIPSDIKRREYNKINNMVALMLLSQIADDSSYINVPVGNGLLLFTHISYNFETEVLDLEYKIDSTLIGATSLDKNSERLFSGCSIFSFLFLHTAISLLKRNYDINKPLLVKGSNKVISVSAVLCTTELSLGKHSIYVTREFYNESTKTKQIVTTQLRPTFIVIPDESYNIFNKSYAKYNGKRFEHVDKSDILDEAKMWLFRQMLEIIMLIVIVFTLLIFCRYSIRQFNKHVISKISMYIFYLAGFEVESSGEYYLGNIVNENTYRYCYAYDVLILSTEDDNKFITENSIITCLEDRDYTVCFPERDFDAGNSIFQLFSKAIRNSNTIIVVCSKGFLEDDFMNTIVFGDFIMSESDDKIDNKNILLIKKDECNISTVLKRKYDFLDTAEIFSRNSCIREQVCAWVETRVYRHKYSTKHWILSIFIIFILCIIMMNSIACLFLKNIAHLSESPLLSALISYEFYSDCFGICFSTSTIIWHLRQIRSIHDERQRNRLKMLSLKQSHCNKNY</sequence>
<comment type="caution">
    <text evidence="3">The sequence shown here is derived from an EMBL/GenBank/DDBJ whole genome shotgun (WGS) entry which is preliminary data.</text>
</comment>
<feature type="domain" description="TIR" evidence="2">
    <location>
        <begin position="729"/>
        <end position="873"/>
    </location>
</feature>
<feature type="transmembrane region" description="Helical" evidence="1">
    <location>
        <begin position="922"/>
        <end position="940"/>
    </location>
</feature>
<evidence type="ECO:0000256" key="1">
    <source>
        <dbReference type="SAM" id="Phobius"/>
    </source>
</evidence>
<dbReference type="InterPro" id="IPR035897">
    <property type="entry name" value="Toll_tir_struct_dom_sf"/>
</dbReference>
<evidence type="ECO:0000313" key="4">
    <source>
        <dbReference type="Proteomes" id="UP000683360"/>
    </source>
</evidence>
<keyword evidence="1" id="KW-1133">Transmembrane helix</keyword>
<dbReference type="EMBL" id="CAJPWZ010000611">
    <property type="protein sequence ID" value="CAG2197072.1"/>
    <property type="molecule type" value="Genomic_DNA"/>
</dbReference>
<dbReference type="AlphaFoldDB" id="A0A8S3QN68"/>
<dbReference type="OrthoDB" id="10432792at2759"/>
<dbReference type="SUPFAM" id="SSF52200">
    <property type="entry name" value="Toll/Interleukin receptor TIR domain"/>
    <property type="match status" value="1"/>
</dbReference>
<keyword evidence="1" id="KW-0472">Membrane</keyword>
<dbReference type="InterPro" id="IPR013783">
    <property type="entry name" value="Ig-like_fold"/>
</dbReference>
<protein>
    <recommendedName>
        <fullName evidence="2">TIR domain-containing protein</fullName>
    </recommendedName>
</protein>